<dbReference type="STRING" id="1392247.A0A3N4KIS1"/>
<evidence type="ECO:0000256" key="3">
    <source>
        <dbReference type="SAM" id="Coils"/>
    </source>
</evidence>
<dbReference type="SMART" id="SM00326">
    <property type="entry name" value="SH3"/>
    <property type="match status" value="1"/>
</dbReference>
<accession>A0A3N4KIS1</accession>
<feature type="compositionally biased region" description="Low complexity" evidence="4">
    <location>
        <begin position="339"/>
        <end position="350"/>
    </location>
</feature>
<dbReference type="EMBL" id="ML119143">
    <property type="protein sequence ID" value="RPB10464.1"/>
    <property type="molecule type" value="Genomic_DNA"/>
</dbReference>
<feature type="domain" description="SH3" evidence="5">
    <location>
        <begin position="519"/>
        <end position="578"/>
    </location>
</feature>
<evidence type="ECO:0000256" key="2">
    <source>
        <dbReference type="PROSITE-ProRule" id="PRU00192"/>
    </source>
</evidence>
<dbReference type="GO" id="GO:0097320">
    <property type="term" value="P:plasma membrane tubulation"/>
    <property type="evidence" value="ECO:0007669"/>
    <property type="project" value="TreeGrafter"/>
</dbReference>
<dbReference type="AlphaFoldDB" id="A0A3N4KIS1"/>
<dbReference type="InterPro" id="IPR027267">
    <property type="entry name" value="AH/BAR_dom_sf"/>
</dbReference>
<evidence type="ECO:0000256" key="4">
    <source>
        <dbReference type="SAM" id="MobiDB-lite"/>
    </source>
</evidence>
<dbReference type="GO" id="GO:0006897">
    <property type="term" value="P:endocytosis"/>
    <property type="evidence" value="ECO:0007669"/>
    <property type="project" value="InterPro"/>
</dbReference>
<sequence length="578" mass="63450">MTTTIHRQIGRMGKRSADDASVAMIIKEVHDAETLLSKLLEHTKAWRDAWSSILVTQVNLTDSFHDVYKTIPMPGDSKIEVLETPTDTLRRVATLHAAQNDLKADMLDEIEKVDRLLVERLGEAKAALKPVKKAIEKRENKKLDYERFNKQVENSRAKKNKSDREYSVLSKAEMDAERSKNAYDNADEHIKSFVPPLLAKILEFVPCIVEFIVMSQYTLLQNTYSAIYEYANDYGYTDPEGAVVISEWESQFLPIQQHLESEITFIARGKAITMPMNVIVQEKSIIPRLGRSNKAPPPPPPSHPPGGAPSYQEKSPIMNRFQSKFTKEEAPPPPPPVSSRPSIRSRPSNSNLSAHSRDESPPPPLPGPRPGTANPQGSSGGYKGVVRSRSYGGNTPLAAVAQRHAADPPQNNYLSPKIPAEMPRRKSDSAGGEFQGGGSVQERLAAIRAGQNSLARVEKVVGNGGGGGGGAPRPPVSRHPTGASMASVSSYRSAASDLSSIASKKKPPPPPPKKKKIGLGQTWARALYDFDGQDSGDLSFREGERILVVRKTESVDDWWEGELNGRKGQFPANYTEIV</sequence>
<dbReference type="InterPro" id="IPR001452">
    <property type="entry name" value="SH3_domain"/>
</dbReference>
<evidence type="ECO:0008006" key="9">
    <source>
        <dbReference type="Google" id="ProtNLM"/>
    </source>
</evidence>
<feature type="compositionally biased region" description="Pro residues" evidence="4">
    <location>
        <begin position="295"/>
        <end position="307"/>
    </location>
</feature>
<dbReference type="Gene3D" id="1.20.1270.60">
    <property type="entry name" value="Arfaptin homology (AH) domain/BAR domain"/>
    <property type="match status" value="1"/>
</dbReference>
<feature type="compositionally biased region" description="Gly residues" evidence="4">
    <location>
        <begin position="462"/>
        <end position="471"/>
    </location>
</feature>
<evidence type="ECO:0000313" key="7">
    <source>
        <dbReference type="EMBL" id="RPB10464.1"/>
    </source>
</evidence>
<dbReference type="PRINTS" id="PR00452">
    <property type="entry name" value="SH3DOMAIN"/>
</dbReference>
<dbReference type="GO" id="GO:0043332">
    <property type="term" value="C:mating projection tip"/>
    <property type="evidence" value="ECO:0007669"/>
    <property type="project" value="TreeGrafter"/>
</dbReference>
<feature type="region of interest" description="Disordered" evidence="4">
    <location>
        <begin position="289"/>
        <end position="442"/>
    </location>
</feature>
<evidence type="ECO:0000259" key="6">
    <source>
        <dbReference type="PROSITE" id="PS51021"/>
    </source>
</evidence>
<organism evidence="7 8">
    <name type="scientific">Morchella conica CCBAS932</name>
    <dbReference type="NCBI Taxonomy" id="1392247"/>
    <lineage>
        <taxon>Eukaryota</taxon>
        <taxon>Fungi</taxon>
        <taxon>Dikarya</taxon>
        <taxon>Ascomycota</taxon>
        <taxon>Pezizomycotina</taxon>
        <taxon>Pezizomycetes</taxon>
        <taxon>Pezizales</taxon>
        <taxon>Morchellaceae</taxon>
        <taxon>Morchella</taxon>
    </lineage>
</organism>
<dbReference type="Pfam" id="PF00018">
    <property type="entry name" value="SH3_1"/>
    <property type="match status" value="1"/>
</dbReference>
<dbReference type="InterPro" id="IPR004148">
    <property type="entry name" value="BAR_dom"/>
</dbReference>
<protein>
    <recommendedName>
        <fullName evidence="9">SH3 domain-containing protein</fullName>
    </recommendedName>
</protein>
<feature type="domain" description="BAR" evidence="6">
    <location>
        <begin position="7"/>
        <end position="240"/>
    </location>
</feature>
<evidence type="ECO:0000259" key="5">
    <source>
        <dbReference type="PROSITE" id="PS50002"/>
    </source>
</evidence>
<dbReference type="InParanoid" id="A0A3N4KIS1"/>
<evidence type="ECO:0000256" key="1">
    <source>
        <dbReference type="ARBA" id="ARBA00022443"/>
    </source>
</evidence>
<gene>
    <name evidence="7" type="ORF">P167DRAFT_509402</name>
</gene>
<dbReference type="GO" id="GO:1990528">
    <property type="term" value="C:Rvs161p-Rvs167p complex"/>
    <property type="evidence" value="ECO:0007669"/>
    <property type="project" value="TreeGrafter"/>
</dbReference>
<feature type="coiled-coil region" evidence="3">
    <location>
        <begin position="131"/>
        <end position="189"/>
    </location>
</feature>
<feature type="region of interest" description="Disordered" evidence="4">
    <location>
        <begin position="458"/>
        <end position="519"/>
    </location>
</feature>
<keyword evidence="8" id="KW-1185">Reference proteome</keyword>
<dbReference type="InterPro" id="IPR036028">
    <property type="entry name" value="SH3-like_dom_sf"/>
</dbReference>
<keyword evidence="3" id="KW-0175">Coiled coil</keyword>
<dbReference type="Pfam" id="PF03114">
    <property type="entry name" value="BAR"/>
    <property type="match status" value="1"/>
</dbReference>
<dbReference type="Gene3D" id="2.30.30.40">
    <property type="entry name" value="SH3 Domains"/>
    <property type="match status" value="1"/>
</dbReference>
<feature type="compositionally biased region" description="Basic residues" evidence="4">
    <location>
        <begin position="503"/>
        <end position="517"/>
    </location>
</feature>
<dbReference type="SUPFAM" id="SSF50044">
    <property type="entry name" value="SH3-domain"/>
    <property type="match status" value="1"/>
</dbReference>
<proteinExistence type="predicted"/>
<reference evidence="7 8" key="1">
    <citation type="journal article" date="2018" name="Nat. Ecol. Evol.">
        <title>Pezizomycetes genomes reveal the molecular basis of ectomycorrhizal truffle lifestyle.</title>
        <authorList>
            <person name="Murat C."/>
            <person name="Payen T."/>
            <person name="Noel B."/>
            <person name="Kuo A."/>
            <person name="Morin E."/>
            <person name="Chen J."/>
            <person name="Kohler A."/>
            <person name="Krizsan K."/>
            <person name="Balestrini R."/>
            <person name="Da Silva C."/>
            <person name="Montanini B."/>
            <person name="Hainaut M."/>
            <person name="Levati E."/>
            <person name="Barry K.W."/>
            <person name="Belfiori B."/>
            <person name="Cichocki N."/>
            <person name="Clum A."/>
            <person name="Dockter R.B."/>
            <person name="Fauchery L."/>
            <person name="Guy J."/>
            <person name="Iotti M."/>
            <person name="Le Tacon F."/>
            <person name="Lindquist E.A."/>
            <person name="Lipzen A."/>
            <person name="Malagnac F."/>
            <person name="Mello A."/>
            <person name="Molinier V."/>
            <person name="Miyauchi S."/>
            <person name="Poulain J."/>
            <person name="Riccioni C."/>
            <person name="Rubini A."/>
            <person name="Sitrit Y."/>
            <person name="Splivallo R."/>
            <person name="Traeger S."/>
            <person name="Wang M."/>
            <person name="Zifcakova L."/>
            <person name="Wipf D."/>
            <person name="Zambonelli A."/>
            <person name="Paolocci F."/>
            <person name="Nowrousian M."/>
            <person name="Ottonello S."/>
            <person name="Baldrian P."/>
            <person name="Spatafora J.W."/>
            <person name="Henrissat B."/>
            <person name="Nagy L.G."/>
            <person name="Aury J.M."/>
            <person name="Wincker P."/>
            <person name="Grigoriev I.V."/>
            <person name="Bonfante P."/>
            <person name="Martin F.M."/>
        </authorList>
    </citation>
    <scope>NUCLEOTIDE SEQUENCE [LARGE SCALE GENOMIC DNA]</scope>
    <source>
        <strain evidence="7 8">CCBAS932</strain>
    </source>
</reference>
<evidence type="ECO:0000313" key="8">
    <source>
        <dbReference type="Proteomes" id="UP000277580"/>
    </source>
</evidence>
<dbReference type="PANTHER" id="PTHR47174:SF2">
    <property type="entry name" value="SH3 DOMAIN SIGNALLING PROTEIN (AFU_ORTHOLOGUE AFUA_5G07670)"/>
    <property type="match status" value="1"/>
</dbReference>
<dbReference type="FunFam" id="2.30.30.40:FF:000100">
    <property type="entry name" value="SH3 domain-containing YSC84-like protein 1"/>
    <property type="match status" value="1"/>
</dbReference>
<dbReference type="PANTHER" id="PTHR47174">
    <property type="entry name" value="BRIDGING INTEGRATOR 3"/>
    <property type="match status" value="1"/>
</dbReference>
<name>A0A3N4KIS1_9PEZI</name>
<dbReference type="GO" id="GO:0030479">
    <property type="term" value="C:actin cortical patch"/>
    <property type="evidence" value="ECO:0007669"/>
    <property type="project" value="TreeGrafter"/>
</dbReference>
<dbReference type="SUPFAM" id="SSF103657">
    <property type="entry name" value="BAR/IMD domain-like"/>
    <property type="match status" value="1"/>
</dbReference>
<dbReference type="PROSITE" id="PS50002">
    <property type="entry name" value="SH3"/>
    <property type="match status" value="1"/>
</dbReference>
<dbReference type="GO" id="GO:0031097">
    <property type="term" value="C:medial cortex"/>
    <property type="evidence" value="ECO:0007669"/>
    <property type="project" value="TreeGrafter"/>
</dbReference>
<dbReference type="Proteomes" id="UP000277580">
    <property type="component" value="Unassembled WGS sequence"/>
</dbReference>
<dbReference type="PROSITE" id="PS51021">
    <property type="entry name" value="BAR"/>
    <property type="match status" value="1"/>
</dbReference>
<feature type="compositionally biased region" description="Low complexity" evidence="4">
    <location>
        <begin position="483"/>
        <end position="500"/>
    </location>
</feature>
<dbReference type="GO" id="GO:0051666">
    <property type="term" value="P:actin cortical patch localization"/>
    <property type="evidence" value="ECO:0007669"/>
    <property type="project" value="InterPro"/>
</dbReference>
<dbReference type="GO" id="GO:0008289">
    <property type="term" value="F:lipid binding"/>
    <property type="evidence" value="ECO:0007669"/>
    <property type="project" value="TreeGrafter"/>
</dbReference>
<dbReference type="OrthoDB" id="10255128at2759"/>
<keyword evidence="1 2" id="KW-0728">SH3 domain</keyword>
<dbReference type="InterPro" id="IPR046982">
    <property type="entry name" value="BIN3/RVS161-like"/>
</dbReference>